<evidence type="ECO:0000313" key="12">
    <source>
        <dbReference type="Proteomes" id="UP000243540"/>
    </source>
</evidence>
<dbReference type="GO" id="GO:0045259">
    <property type="term" value="C:proton-transporting ATP synthase complex"/>
    <property type="evidence" value="ECO:0007669"/>
    <property type="project" value="UniProtKB-KW"/>
</dbReference>
<organism evidence="11 12">
    <name type="scientific">Alloscardovia macacae</name>
    <dbReference type="NCBI Taxonomy" id="1160091"/>
    <lineage>
        <taxon>Bacteria</taxon>
        <taxon>Bacillati</taxon>
        <taxon>Actinomycetota</taxon>
        <taxon>Actinomycetes</taxon>
        <taxon>Bifidobacteriales</taxon>
        <taxon>Bifidobacteriaceae</taxon>
        <taxon>Alloscardovia</taxon>
    </lineage>
</organism>
<dbReference type="HAMAP" id="MF_00815">
    <property type="entry name" value="ATP_synth_gamma_bact"/>
    <property type="match status" value="1"/>
</dbReference>
<gene>
    <name evidence="10" type="primary">atpG</name>
    <name evidence="11" type="ORF">B9T39_01820</name>
</gene>
<comment type="similarity">
    <text evidence="3 10">Belongs to the ATPase gamma chain family.</text>
</comment>
<dbReference type="OrthoDB" id="9812769at2"/>
<keyword evidence="10" id="KW-1003">Cell membrane</keyword>
<name>A0A1Y2SUG7_9BIFI</name>
<evidence type="ECO:0000256" key="5">
    <source>
        <dbReference type="ARBA" id="ARBA00022781"/>
    </source>
</evidence>
<keyword evidence="6 10" id="KW-0406">Ion transport</keyword>
<dbReference type="GO" id="GO:0042777">
    <property type="term" value="P:proton motive force-driven plasma membrane ATP synthesis"/>
    <property type="evidence" value="ECO:0007669"/>
    <property type="project" value="UniProtKB-UniRule"/>
</dbReference>
<evidence type="ECO:0000256" key="6">
    <source>
        <dbReference type="ARBA" id="ARBA00023065"/>
    </source>
</evidence>
<dbReference type="AlphaFoldDB" id="A0A1Y2SUG7"/>
<comment type="subcellular location">
    <subcellularLocation>
        <location evidence="10">Cell membrane</location>
        <topology evidence="10">Peripheral membrane protein</topology>
    </subcellularLocation>
    <subcellularLocation>
        <location evidence="2">Membrane</location>
        <topology evidence="2">Peripheral membrane protein</topology>
    </subcellularLocation>
</comment>
<evidence type="ECO:0000256" key="7">
    <source>
        <dbReference type="ARBA" id="ARBA00023136"/>
    </source>
</evidence>
<comment type="subunit">
    <text evidence="10">F-type ATPases have 2 components, CF(1) - the catalytic core - and CF(0) - the membrane proton channel. CF(1) has five subunits: alpha(3), beta(3), gamma(1), delta(1), epsilon(1). CF(0) has three main subunits: a, b and c.</text>
</comment>
<dbReference type="InterPro" id="IPR035968">
    <property type="entry name" value="ATP_synth_F1_ATPase_gsu"/>
</dbReference>
<evidence type="ECO:0000256" key="1">
    <source>
        <dbReference type="ARBA" id="ARBA00003456"/>
    </source>
</evidence>
<evidence type="ECO:0000256" key="4">
    <source>
        <dbReference type="ARBA" id="ARBA00022448"/>
    </source>
</evidence>
<dbReference type="PANTHER" id="PTHR11693:SF22">
    <property type="entry name" value="ATP SYNTHASE SUBUNIT GAMMA, MITOCHONDRIAL"/>
    <property type="match status" value="1"/>
</dbReference>
<evidence type="ECO:0000256" key="8">
    <source>
        <dbReference type="ARBA" id="ARBA00023196"/>
    </source>
</evidence>
<dbReference type="NCBIfam" id="NF004145">
    <property type="entry name" value="PRK05621.1-2"/>
    <property type="match status" value="1"/>
</dbReference>
<dbReference type="Gene3D" id="3.40.1380.10">
    <property type="match status" value="1"/>
</dbReference>
<reference evidence="11 12" key="1">
    <citation type="submission" date="2017-04" db="EMBL/GenBank/DDBJ databases">
        <title>Draft genome sequences of Alloscardovia macacae UMA81211 and UMA81212 isolated from the feces of a rhesus macaque (Macaca mulatta).</title>
        <authorList>
            <person name="Albert K."/>
            <person name="Sela D.A."/>
        </authorList>
    </citation>
    <scope>NUCLEOTIDE SEQUENCE [LARGE SCALE GENOMIC DNA]</scope>
    <source>
        <strain evidence="11 12">UMA81212</strain>
    </source>
</reference>
<comment type="function">
    <text evidence="1 10">Produces ATP from ADP in the presence of a proton gradient across the membrane. The gamma chain is believed to be important in regulating ATPase activity and the flow of protons through the CF(0) complex.</text>
</comment>
<dbReference type="PRINTS" id="PR00126">
    <property type="entry name" value="ATPASEGAMMA"/>
</dbReference>
<evidence type="ECO:0000256" key="3">
    <source>
        <dbReference type="ARBA" id="ARBA00007681"/>
    </source>
</evidence>
<dbReference type="GO" id="GO:0005886">
    <property type="term" value="C:plasma membrane"/>
    <property type="evidence" value="ECO:0007669"/>
    <property type="project" value="UniProtKB-SubCell"/>
</dbReference>
<dbReference type="RefSeq" id="WP_086106129.1">
    <property type="nucleotide sequence ID" value="NZ_NEKB01000009.1"/>
</dbReference>
<sequence>MASQLAFKSRIASTESLEKIFNAQEMIASSRIAKARDVALAAKPYSDAIFHAVKAMASHTVLNHPILGKNEKNNRVAVLALTSDRGMAGAYTSSIIRETEALLQRLESDGKHPELFVYGRRGVSYYKYRNRDVAATWEGSTDAPGVDIAEKIGTALYEAYMKPAKEGGVSEFYIVFTEFINMVTQKVRIIRMLPVEVELVDDSYEGHVQKDKRSSASVTTFGHTSYPLYSFEPSPEKVLDYILPKYVQSRIHECLLTAAASETASRQNAMHTATDNARSLIEELTRKLNASRQASITQELTEIIGSADALNNEEE</sequence>
<dbReference type="Proteomes" id="UP000243540">
    <property type="component" value="Unassembled WGS sequence"/>
</dbReference>
<dbReference type="CDD" id="cd12151">
    <property type="entry name" value="F1-ATPase_gamma"/>
    <property type="match status" value="1"/>
</dbReference>
<evidence type="ECO:0000256" key="9">
    <source>
        <dbReference type="ARBA" id="ARBA00023310"/>
    </source>
</evidence>
<evidence type="ECO:0000256" key="10">
    <source>
        <dbReference type="HAMAP-Rule" id="MF_00815"/>
    </source>
</evidence>
<dbReference type="EMBL" id="NEKC01000003">
    <property type="protein sequence ID" value="OTA29843.1"/>
    <property type="molecule type" value="Genomic_DNA"/>
</dbReference>
<protein>
    <recommendedName>
        <fullName evidence="10">ATP synthase gamma chain</fullName>
    </recommendedName>
    <alternativeName>
        <fullName evidence="10">ATP synthase F1 sector gamma subunit</fullName>
    </alternativeName>
    <alternativeName>
        <fullName evidence="10">F-ATPase gamma subunit</fullName>
    </alternativeName>
</protein>
<dbReference type="Pfam" id="PF00231">
    <property type="entry name" value="ATP-synt"/>
    <property type="match status" value="1"/>
</dbReference>
<dbReference type="NCBIfam" id="TIGR01146">
    <property type="entry name" value="ATPsyn_F1gamma"/>
    <property type="match status" value="1"/>
</dbReference>
<evidence type="ECO:0000313" key="11">
    <source>
        <dbReference type="EMBL" id="OTA29843.1"/>
    </source>
</evidence>
<dbReference type="PANTHER" id="PTHR11693">
    <property type="entry name" value="ATP SYNTHASE GAMMA CHAIN"/>
    <property type="match status" value="1"/>
</dbReference>
<evidence type="ECO:0000256" key="2">
    <source>
        <dbReference type="ARBA" id="ARBA00004170"/>
    </source>
</evidence>
<dbReference type="GO" id="GO:0005524">
    <property type="term" value="F:ATP binding"/>
    <property type="evidence" value="ECO:0007669"/>
    <property type="project" value="UniProtKB-UniRule"/>
</dbReference>
<keyword evidence="7 10" id="KW-0472">Membrane</keyword>
<dbReference type="STRING" id="1160091.B9T39_01820"/>
<keyword evidence="9 10" id="KW-0066">ATP synthesis</keyword>
<dbReference type="Gene3D" id="1.10.287.80">
    <property type="entry name" value="ATP synthase, gamma subunit, helix hairpin domain"/>
    <property type="match status" value="1"/>
</dbReference>
<comment type="caution">
    <text evidence="11">The sequence shown here is derived from an EMBL/GenBank/DDBJ whole genome shotgun (WGS) entry which is preliminary data.</text>
</comment>
<keyword evidence="8 10" id="KW-0139">CF(1)</keyword>
<dbReference type="InterPro" id="IPR000131">
    <property type="entry name" value="ATP_synth_F1_gsu"/>
</dbReference>
<dbReference type="SUPFAM" id="SSF52943">
    <property type="entry name" value="ATP synthase (F1-ATPase), gamma subunit"/>
    <property type="match status" value="1"/>
</dbReference>
<dbReference type="GO" id="GO:0046933">
    <property type="term" value="F:proton-transporting ATP synthase activity, rotational mechanism"/>
    <property type="evidence" value="ECO:0007669"/>
    <property type="project" value="UniProtKB-UniRule"/>
</dbReference>
<keyword evidence="5 10" id="KW-0375">Hydrogen ion transport</keyword>
<proteinExistence type="inferred from homology"/>
<accession>A0A1Y2SUG7</accession>
<keyword evidence="4 10" id="KW-0813">Transport</keyword>